<keyword evidence="2" id="KW-1185">Reference proteome</keyword>
<dbReference type="RefSeq" id="WP_091167231.1">
    <property type="nucleotide sequence ID" value="NZ_CP071878.2"/>
</dbReference>
<evidence type="ECO:0000313" key="1">
    <source>
        <dbReference type="EMBL" id="SDG85592.1"/>
    </source>
</evidence>
<dbReference type="InterPro" id="IPR041662">
    <property type="entry name" value="SusD-like_2"/>
</dbReference>
<reference evidence="2" key="1">
    <citation type="submission" date="2016-10" db="EMBL/GenBank/DDBJ databases">
        <authorList>
            <person name="Varghese N."/>
            <person name="Submissions S."/>
        </authorList>
    </citation>
    <scope>NUCLEOTIDE SEQUENCE [LARGE SCALE GENOMIC DNA]</scope>
    <source>
        <strain evidence="2">Gh-67</strain>
    </source>
</reference>
<name>A0A1G7XN44_9SPHI</name>
<dbReference type="InterPro" id="IPR011990">
    <property type="entry name" value="TPR-like_helical_dom_sf"/>
</dbReference>
<dbReference type="Pfam" id="PF12771">
    <property type="entry name" value="SusD-like_2"/>
    <property type="match status" value="1"/>
</dbReference>
<organism evidence="1 2">
    <name type="scientific">Mucilaginibacter gossypii</name>
    <dbReference type="NCBI Taxonomy" id="551996"/>
    <lineage>
        <taxon>Bacteria</taxon>
        <taxon>Pseudomonadati</taxon>
        <taxon>Bacteroidota</taxon>
        <taxon>Sphingobacteriia</taxon>
        <taxon>Sphingobacteriales</taxon>
        <taxon>Sphingobacteriaceae</taxon>
        <taxon>Mucilaginibacter</taxon>
    </lineage>
</organism>
<accession>A0A1G7XN44</accession>
<dbReference type="Proteomes" id="UP000199705">
    <property type="component" value="Unassembled WGS sequence"/>
</dbReference>
<protein>
    <submittedName>
        <fullName evidence="1">Susd and RagB outer membrane lipoprotein</fullName>
    </submittedName>
</protein>
<proteinExistence type="predicted"/>
<evidence type="ECO:0000313" key="2">
    <source>
        <dbReference type="Proteomes" id="UP000199705"/>
    </source>
</evidence>
<dbReference type="SUPFAM" id="SSF48452">
    <property type="entry name" value="TPR-like"/>
    <property type="match status" value="1"/>
</dbReference>
<keyword evidence="1" id="KW-0449">Lipoprotein</keyword>
<dbReference type="AlphaFoldDB" id="A0A1G7XN44"/>
<dbReference type="STRING" id="551996.SAMN05192573_105117"/>
<gene>
    <name evidence="1" type="ORF">SAMN05192573_105117</name>
</gene>
<sequence length="485" mass="52560">MKKYFYIMVGLVTIGLSGCKKDFLELSVNPNTPSVTTPQFTLAGALKVASDIVNINYPHYGVWAGQLSPSGNYVPSPQLQQYQFTTDNYQVFAPLYANLTNFNTLETISADASFAKFRAIAKIMKAYDFEQLVDNYNNVPYTEAFNSSKTLFPKYDKGADIYADLIKQIDAAIALIDGNASATNPDISDIVFKGDMAKWKLFANTLKLRLAVRGKLTATLPASGDANYLNASVKAATQPGYANSDAVGGQQSPFWRSFGFDQNGNPTGNNAYYRANAYELGILTATNDTLRARAFYAAIANDPKKIKRVGIIFGDDSAVPNAGTSAIGPGLLKSATQDGIMMSSAESYFLQAEAVLNGTITGNAQTLYESGITASFVALGLSADDAKTYYNQPIANVSWAASTNKLQAIITQKWISLTGYGSLEAYNEIRRTGYPAVPRSIDSKAIGTGLPTRVFYPTSEYQQNADNVGKEGTIDPFKSKIFWAK</sequence>
<dbReference type="EMBL" id="FNCG01000005">
    <property type="protein sequence ID" value="SDG85592.1"/>
    <property type="molecule type" value="Genomic_DNA"/>
</dbReference>
<dbReference type="PROSITE" id="PS51257">
    <property type="entry name" value="PROKAR_LIPOPROTEIN"/>
    <property type="match status" value="1"/>
</dbReference>
<dbReference type="Gene3D" id="1.25.40.390">
    <property type="match status" value="1"/>
</dbReference>